<organism evidence="2 3">
    <name type="scientific">Mycena maculata</name>
    <dbReference type="NCBI Taxonomy" id="230809"/>
    <lineage>
        <taxon>Eukaryota</taxon>
        <taxon>Fungi</taxon>
        <taxon>Dikarya</taxon>
        <taxon>Basidiomycota</taxon>
        <taxon>Agaricomycotina</taxon>
        <taxon>Agaricomycetes</taxon>
        <taxon>Agaricomycetidae</taxon>
        <taxon>Agaricales</taxon>
        <taxon>Marasmiineae</taxon>
        <taxon>Mycenaceae</taxon>
        <taxon>Mycena</taxon>
    </lineage>
</organism>
<protein>
    <recommendedName>
        <fullName evidence="1">F-box domain-containing protein</fullName>
    </recommendedName>
</protein>
<evidence type="ECO:0000313" key="3">
    <source>
        <dbReference type="Proteomes" id="UP001215280"/>
    </source>
</evidence>
<evidence type="ECO:0000259" key="1">
    <source>
        <dbReference type="Pfam" id="PF00646"/>
    </source>
</evidence>
<dbReference type="InterPro" id="IPR036047">
    <property type="entry name" value="F-box-like_dom_sf"/>
</dbReference>
<name>A0AAD7IK85_9AGAR</name>
<evidence type="ECO:0000313" key="2">
    <source>
        <dbReference type="EMBL" id="KAJ7744769.1"/>
    </source>
</evidence>
<proteinExistence type="predicted"/>
<keyword evidence="3" id="KW-1185">Reference proteome</keyword>
<accession>A0AAD7IK85</accession>
<dbReference type="Pfam" id="PF00646">
    <property type="entry name" value="F-box"/>
    <property type="match status" value="1"/>
</dbReference>
<dbReference type="AlphaFoldDB" id="A0AAD7IK85"/>
<dbReference type="InterPro" id="IPR001810">
    <property type="entry name" value="F-box_dom"/>
</dbReference>
<sequence length="188" mass="21149">MSTTLDKVLSTPELLELILARLPMRNLLFNALLVSKTWHAIVILPSLQRTLFFQPDHLCFPPIQNPLLAEKFPPFFAALPRARWSSNQRGTAGAVIGNEWGGGVLRDPSFRMGDLYDIGLLRINNFSSEARIYWNNDVGAENDLIFDTISVMQCKSGGPRSRPLDQQFYSDGAKSLELMARIIRDKDA</sequence>
<reference evidence="2" key="1">
    <citation type="submission" date="2023-03" db="EMBL/GenBank/DDBJ databases">
        <title>Massive genome expansion in bonnet fungi (Mycena s.s.) driven by repeated elements and novel gene families across ecological guilds.</title>
        <authorList>
            <consortium name="Lawrence Berkeley National Laboratory"/>
            <person name="Harder C.B."/>
            <person name="Miyauchi S."/>
            <person name="Viragh M."/>
            <person name="Kuo A."/>
            <person name="Thoen E."/>
            <person name="Andreopoulos B."/>
            <person name="Lu D."/>
            <person name="Skrede I."/>
            <person name="Drula E."/>
            <person name="Henrissat B."/>
            <person name="Morin E."/>
            <person name="Kohler A."/>
            <person name="Barry K."/>
            <person name="LaButti K."/>
            <person name="Morin E."/>
            <person name="Salamov A."/>
            <person name="Lipzen A."/>
            <person name="Mereny Z."/>
            <person name="Hegedus B."/>
            <person name="Baldrian P."/>
            <person name="Stursova M."/>
            <person name="Weitz H."/>
            <person name="Taylor A."/>
            <person name="Grigoriev I.V."/>
            <person name="Nagy L.G."/>
            <person name="Martin F."/>
            <person name="Kauserud H."/>
        </authorList>
    </citation>
    <scope>NUCLEOTIDE SEQUENCE</scope>
    <source>
        <strain evidence="2">CBHHK188m</strain>
    </source>
</reference>
<dbReference type="Proteomes" id="UP001215280">
    <property type="component" value="Unassembled WGS sequence"/>
</dbReference>
<dbReference type="EMBL" id="JARJLG010000106">
    <property type="protein sequence ID" value="KAJ7744769.1"/>
    <property type="molecule type" value="Genomic_DNA"/>
</dbReference>
<comment type="caution">
    <text evidence="2">The sequence shown here is derived from an EMBL/GenBank/DDBJ whole genome shotgun (WGS) entry which is preliminary data.</text>
</comment>
<gene>
    <name evidence="2" type="ORF">DFH07DRAFT_963614</name>
</gene>
<dbReference type="SUPFAM" id="SSF81383">
    <property type="entry name" value="F-box domain"/>
    <property type="match status" value="1"/>
</dbReference>
<feature type="domain" description="F-box" evidence="1">
    <location>
        <begin position="12"/>
        <end position="44"/>
    </location>
</feature>